<accession>A0A6S7B4D6</accession>
<dbReference type="InterPro" id="IPR015889">
    <property type="entry name" value="Intradiol_dOase_core"/>
</dbReference>
<name>A0A6S7B4D6_9BURK</name>
<dbReference type="AlphaFoldDB" id="A0A6S7B4D6"/>
<comment type="similarity">
    <text evidence="1">Belongs to the intradiol ring-cleavage dioxygenase family.</text>
</comment>
<evidence type="ECO:0000313" key="6">
    <source>
        <dbReference type="Proteomes" id="UP000494115"/>
    </source>
</evidence>
<proteinExistence type="inferred from homology"/>
<dbReference type="Pfam" id="PF00775">
    <property type="entry name" value="Dioxygenase_C"/>
    <property type="match status" value="1"/>
</dbReference>
<dbReference type="SUPFAM" id="SSF49482">
    <property type="entry name" value="Aromatic compound dioxygenase"/>
    <property type="match status" value="1"/>
</dbReference>
<sequence>MRTRSVSRGRRNFLRRSGAVPSTLLLLALGNGSYRRAGAVPATPACMDDDQPTPQQTAGPFFLLHSPQRASLLEPGINGTKIVLIGRVLSTECRAVPGALLDFWQANDTGEYDLEGFRLRGHQFADSEGRYRLQTIVPGLYPGRTRHFHVTVQSPNGPILTTQLYFPAEQRNARDFLFDRRLLMTIADHGEQKAARFDFVLTFDKRRST</sequence>
<dbReference type="Proteomes" id="UP000494115">
    <property type="component" value="Unassembled WGS sequence"/>
</dbReference>
<keyword evidence="2" id="KW-0223">Dioxygenase</keyword>
<dbReference type="GO" id="GO:0016702">
    <property type="term" value="F:oxidoreductase activity, acting on single donors with incorporation of molecular oxygen, incorporation of two atoms of oxygen"/>
    <property type="evidence" value="ECO:0007669"/>
    <property type="project" value="InterPro"/>
</dbReference>
<evidence type="ECO:0000259" key="4">
    <source>
        <dbReference type="Pfam" id="PF00775"/>
    </source>
</evidence>
<keyword evidence="6" id="KW-1185">Reference proteome</keyword>
<protein>
    <recommendedName>
        <fullName evidence="4">Intradiol ring-cleavage dioxygenases domain-containing protein</fullName>
    </recommendedName>
</protein>
<dbReference type="InterPro" id="IPR006311">
    <property type="entry name" value="TAT_signal"/>
</dbReference>
<dbReference type="InterPro" id="IPR050770">
    <property type="entry name" value="Intradiol_RC_Dioxygenase"/>
</dbReference>
<organism evidence="5 6">
    <name type="scientific">Pararobbsia alpina</name>
    <dbReference type="NCBI Taxonomy" id="621374"/>
    <lineage>
        <taxon>Bacteria</taxon>
        <taxon>Pseudomonadati</taxon>
        <taxon>Pseudomonadota</taxon>
        <taxon>Betaproteobacteria</taxon>
        <taxon>Burkholderiales</taxon>
        <taxon>Burkholderiaceae</taxon>
        <taxon>Pararobbsia</taxon>
    </lineage>
</organism>
<evidence type="ECO:0000313" key="5">
    <source>
        <dbReference type="EMBL" id="CAB3787473.1"/>
    </source>
</evidence>
<dbReference type="GO" id="GO:0008199">
    <property type="term" value="F:ferric iron binding"/>
    <property type="evidence" value="ECO:0007669"/>
    <property type="project" value="InterPro"/>
</dbReference>
<feature type="domain" description="Intradiol ring-cleavage dioxygenases" evidence="4">
    <location>
        <begin position="78"/>
        <end position="201"/>
    </location>
</feature>
<dbReference type="PANTHER" id="PTHR33711">
    <property type="entry name" value="DIOXYGENASE, PUTATIVE (AFU_ORTHOLOGUE AFUA_2G02910)-RELATED"/>
    <property type="match status" value="1"/>
</dbReference>
<evidence type="ECO:0000256" key="3">
    <source>
        <dbReference type="ARBA" id="ARBA00023002"/>
    </source>
</evidence>
<keyword evidence="3" id="KW-0560">Oxidoreductase</keyword>
<evidence type="ECO:0000256" key="1">
    <source>
        <dbReference type="ARBA" id="ARBA00007825"/>
    </source>
</evidence>
<dbReference type="InterPro" id="IPR000627">
    <property type="entry name" value="Intradiol_dOase_C"/>
</dbReference>
<evidence type="ECO:0000256" key="2">
    <source>
        <dbReference type="ARBA" id="ARBA00022964"/>
    </source>
</evidence>
<dbReference type="EMBL" id="CADIKM010000009">
    <property type="protein sequence ID" value="CAB3787473.1"/>
    <property type="molecule type" value="Genomic_DNA"/>
</dbReference>
<gene>
    <name evidence="5" type="ORF">LMG28138_02428</name>
</gene>
<dbReference type="PROSITE" id="PS51318">
    <property type="entry name" value="TAT"/>
    <property type="match status" value="1"/>
</dbReference>
<dbReference type="Gene3D" id="2.60.130.10">
    <property type="entry name" value="Aromatic compound dioxygenase"/>
    <property type="match status" value="1"/>
</dbReference>
<dbReference type="PANTHER" id="PTHR33711:SF11">
    <property type="entry name" value="DIOXYGENASE"/>
    <property type="match status" value="1"/>
</dbReference>
<dbReference type="CDD" id="cd00421">
    <property type="entry name" value="intradiol_dioxygenase"/>
    <property type="match status" value="1"/>
</dbReference>
<reference evidence="5 6" key="1">
    <citation type="submission" date="2020-04" db="EMBL/GenBank/DDBJ databases">
        <authorList>
            <person name="De Canck E."/>
        </authorList>
    </citation>
    <scope>NUCLEOTIDE SEQUENCE [LARGE SCALE GENOMIC DNA]</scope>
    <source>
        <strain evidence="5 6">LMG 28138</strain>
    </source>
</reference>